<evidence type="ECO:0000256" key="7">
    <source>
        <dbReference type="RuleBase" id="RU368066"/>
    </source>
</evidence>
<feature type="transmembrane region" description="Helical" evidence="7">
    <location>
        <begin position="214"/>
        <end position="237"/>
    </location>
</feature>
<accession>A0A7R9BQ44</accession>
<feature type="compositionally biased region" description="Acidic residues" evidence="8">
    <location>
        <begin position="287"/>
        <end position="297"/>
    </location>
</feature>
<evidence type="ECO:0000256" key="8">
    <source>
        <dbReference type="SAM" id="MobiDB-lite"/>
    </source>
</evidence>
<evidence type="ECO:0000256" key="3">
    <source>
        <dbReference type="ARBA" id="ARBA00022692"/>
    </source>
</evidence>
<dbReference type="Pfam" id="PF04515">
    <property type="entry name" value="Choline_transpo"/>
    <property type="match status" value="1"/>
</dbReference>
<evidence type="ECO:0000313" key="10">
    <source>
        <dbReference type="Proteomes" id="UP000678499"/>
    </source>
</evidence>
<keyword evidence="10" id="KW-1185">Reference proteome</keyword>
<proteinExistence type="inferred from homology"/>
<organism evidence="9">
    <name type="scientific">Notodromas monacha</name>
    <dbReference type="NCBI Taxonomy" id="399045"/>
    <lineage>
        <taxon>Eukaryota</taxon>
        <taxon>Metazoa</taxon>
        <taxon>Ecdysozoa</taxon>
        <taxon>Arthropoda</taxon>
        <taxon>Crustacea</taxon>
        <taxon>Oligostraca</taxon>
        <taxon>Ostracoda</taxon>
        <taxon>Podocopa</taxon>
        <taxon>Podocopida</taxon>
        <taxon>Cypridocopina</taxon>
        <taxon>Cypridoidea</taxon>
        <taxon>Cyprididae</taxon>
        <taxon>Notodromas</taxon>
    </lineage>
</organism>
<gene>
    <name evidence="9" type="ORF">NMOB1V02_LOCUS6068</name>
</gene>
<evidence type="ECO:0000256" key="6">
    <source>
        <dbReference type="ARBA" id="ARBA00023180"/>
    </source>
</evidence>
<dbReference type="PANTHER" id="PTHR12385:SF14">
    <property type="entry name" value="CHOLINE TRANSPORTER-LIKE 2"/>
    <property type="match status" value="1"/>
</dbReference>
<feature type="transmembrane region" description="Helical" evidence="7">
    <location>
        <begin position="183"/>
        <end position="202"/>
    </location>
</feature>
<keyword evidence="4 7" id="KW-1133">Transmembrane helix</keyword>
<evidence type="ECO:0000256" key="1">
    <source>
        <dbReference type="ARBA" id="ARBA00004141"/>
    </source>
</evidence>
<dbReference type="Proteomes" id="UP000678499">
    <property type="component" value="Unassembled WGS sequence"/>
</dbReference>
<sequence length="297" mass="33172">MFDLFRTSNYSEHYFCSERLAGVTLFFVIVVVIVLWIWLWNVVSASYRMALAGAFIADYWTVRGDVASRREVCSAVCLLPRYHLGTAVVGALFLRMSLMLRKSIEWAHNISGRTESMLATIFSTLCECCFRFYDVGLRFKSSRAYSMTMMQGSSFCLSSRNAYRVTQTNIDPWIAEGLAVERTIFCCVSSMLAIATVLGTLIVDQVLDDHSSSSPIICGIFVAILSLIVVSTFAEVWSVGCEALLLNYAVDKEDNDESSEQPLVAADDVIRLFGRQTKQNPAPEPILPDEPETIPEV</sequence>
<dbReference type="AlphaFoldDB" id="A0A7R9BQ44"/>
<comment type="similarity">
    <text evidence="2 7">Belongs to the CTL (choline transporter-like) family.</text>
</comment>
<evidence type="ECO:0000313" key="9">
    <source>
        <dbReference type="EMBL" id="CAD7278360.1"/>
    </source>
</evidence>
<dbReference type="GO" id="GO:0005886">
    <property type="term" value="C:plasma membrane"/>
    <property type="evidence" value="ECO:0007669"/>
    <property type="project" value="UniProtKB-SubCell"/>
</dbReference>
<dbReference type="InterPro" id="IPR007603">
    <property type="entry name" value="Choline_transptr-like"/>
</dbReference>
<keyword evidence="5 7" id="KW-0472">Membrane</keyword>
<dbReference type="OrthoDB" id="420519at2759"/>
<protein>
    <recommendedName>
        <fullName evidence="7">Choline transporter-like protein</fullName>
    </recommendedName>
</protein>
<comment type="function">
    <text evidence="7">Choline transporter.</text>
</comment>
<evidence type="ECO:0000256" key="5">
    <source>
        <dbReference type="ARBA" id="ARBA00023136"/>
    </source>
</evidence>
<dbReference type="EMBL" id="CAJPEX010001209">
    <property type="protein sequence ID" value="CAG0918512.1"/>
    <property type="molecule type" value="Genomic_DNA"/>
</dbReference>
<evidence type="ECO:0000256" key="2">
    <source>
        <dbReference type="ARBA" id="ARBA00007168"/>
    </source>
</evidence>
<dbReference type="EMBL" id="OA883246">
    <property type="protein sequence ID" value="CAD7278360.1"/>
    <property type="molecule type" value="Genomic_DNA"/>
</dbReference>
<dbReference type="PANTHER" id="PTHR12385">
    <property type="entry name" value="CHOLINE TRANSPORTER-LIKE (SLC FAMILY 44)"/>
    <property type="match status" value="1"/>
</dbReference>
<comment type="subcellular location">
    <subcellularLocation>
        <location evidence="7">Cell membrane</location>
        <topology evidence="7">Multi-pass membrane protein</topology>
    </subcellularLocation>
    <subcellularLocation>
        <location evidence="1">Membrane</location>
        <topology evidence="1">Multi-pass membrane protein</topology>
    </subcellularLocation>
</comment>
<feature type="transmembrane region" description="Helical" evidence="7">
    <location>
        <begin position="20"/>
        <end position="39"/>
    </location>
</feature>
<evidence type="ECO:0000256" key="4">
    <source>
        <dbReference type="ARBA" id="ARBA00022989"/>
    </source>
</evidence>
<comment type="caution">
    <text evidence="7">Lacks conserved residue(s) required for the propagation of feature annotation.</text>
</comment>
<name>A0A7R9BQ44_9CRUS</name>
<reference evidence="9" key="1">
    <citation type="submission" date="2020-11" db="EMBL/GenBank/DDBJ databases">
        <authorList>
            <person name="Tran Van P."/>
        </authorList>
    </citation>
    <scope>NUCLEOTIDE SEQUENCE</scope>
</reference>
<keyword evidence="3 7" id="KW-0812">Transmembrane</keyword>
<feature type="region of interest" description="Disordered" evidence="8">
    <location>
        <begin position="276"/>
        <end position="297"/>
    </location>
</feature>
<dbReference type="GO" id="GO:0022857">
    <property type="term" value="F:transmembrane transporter activity"/>
    <property type="evidence" value="ECO:0007669"/>
    <property type="project" value="UniProtKB-UniRule"/>
</dbReference>
<keyword evidence="6" id="KW-0325">Glycoprotein</keyword>